<evidence type="ECO:0000313" key="14">
    <source>
        <dbReference type="EMBL" id="VEB41878.1"/>
    </source>
</evidence>
<evidence type="ECO:0000256" key="11">
    <source>
        <dbReference type="ARBA" id="ARBA00029766"/>
    </source>
</evidence>
<protein>
    <recommendedName>
        <fullName evidence="4">2-amino-4-hydroxy-6-hydroxymethyldihydropteridine pyrophosphokinase</fullName>
        <ecNumber evidence="3">2.7.6.3</ecNumber>
    </recommendedName>
    <alternativeName>
        <fullName evidence="11">6-hydroxymethyl-7,8-dihydropterin pyrophosphokinase</fullName>
    </alternativeName>
    <alternativeName>
        <fullName evidence="12">7,8-dihydro-6-hydroxymethylpterin-pyrophosphokinase</fullName>
    </alternativeName>
</protein>
<organism evidence="14 15">
    <name type="scientific">Chromobacterium violaceum</name>
    <dbReference type="NCBI Taxonomy" id="536"/>
    <lineage>
        <taxon>Bacteria</taxon>
        <taxon>Pseudomonadati</taxon>
        <taxon>Pseudomonadota</taxon>
        <taxon>Betaproteobacteria</taxon>
        <taxon>Neisseriales</taxon>
        <taxon>Chromobacteriaceae</taxon>
        <taxon>Chromobacterium</taxon>
    </lineage>
</organism>
<dbReference type="Gene3D" id="3.30.70.560">
    <property type="entry name" value="7,8-Dihydro-6-hydroxymethylpterin-pyrophosphokinase HPPK"/>
    <property type="match status" value="1"/>
</dbReference>
<dbReference type="EMBL" id="LR134182">
    <property type="protein sequence ID" value="VEB41878.1"/>
    <property type="molecule type" value="Genomic_DNA"/>
</dbReference>
<comment type="pathway">
    <text evidence="1">Cofactor biosynthesis; tetrahydrofolate biosynthesis; 2-amino-4-hydroxy-6-hydroxymethyl-7,8-dihydropteridine diphosphate from 7,8-dihydroneopterin triphosphate: step 4/4.</text>
</comment>
<dbReference type="InterPro" id="IPR035907">
    <property type="entry name" value="Hppk_sf"/>
</dbReference>
<sequence>MTLAYVALGSNLEQPQQQVRAALAALGHLDGATLLRHSSLYRTAPVGYADQPDFINAVALLDTELPPLRLLDELLALEQRFGRQRSFRNAPRVLDLDLLYYDGVFLEEPRLILPHPRMRERAFVMVPLAEIAADATLPGVGDIAALAAAWPVPAWRAWTTSPTPTNRNKHESIAIRGGGGADRLGKSSLARRLSEYWGVQLKAEDPAANPFLPRFYRNMPAHALSTQLSFLLQRADIAREMISGELQAAPLVSDFLFEKDALFARLNLDEHELAIYQRLARLALPEYPVPDLVIYLQASEDILLQRVAARAVDYEVNFPEGYLKRVHAGYSEFFHQYEAAPLLIVNTDHLNLVDGDEDFELLIRCIAEMRGQRSYFNKSV</sequence>
<dbReference type="InterPro" id="IPR000550">
    <property type="entry name" value="Hppk"/>
</dbReference>
<accession>A0A447TAH1</accession>
<name>A0A447TAH1_CHRVL</name>
<reference evidence="14 15" key="1">
    <citation type="submission" date="2018-12" db="EMBL/GenBank/DDBJ databases">
        <authorList>
            <consortium name="Pathogen Informatics"/>
        </authorList>
    </citation>
    <scope>NUCLEOTIDE SEQUENCE [LARGE SCALE GENOMIC DNA]</scope>
    <source>
        <strain evidence="14 15">NCTC9695</strain>
    </source>
</reference>
<evidence type="ECO:0000259" key="13">
    <source>
        <dbReference type="PROSITE" id="PS00794"/>
    </source>
</evidence>
<dbReference type="InterPro" id="IPR031314">
    <property type="entry name" value="DNK_dom"/>
</dbReference>
<keyword evidence="5 14" id="KW-0808">Transferase</keyword>
<evidence type="ECO:0000256" key="8">
    <source>
        <dbReference type="ARBA" id="ARBA00022840"/>
    </source>
</evidence>
<evidence type="ECO:0000313" key="15">
    <source>
        <dbReference type="Proteomes" id="UP000275777"/>
    </source>
</evidence>
<keyword evidence="7 14" id="KW-0418">Kinase</keyword>
<keyword evidence="6" id="KW-0547">Nucleotide-binding</keyword>
<dbReference type="PROSITE" id="PS00794">
    <property type="entry name" value="HPPK"/>
    <property type="match status" value="1"/>
</dbReference>
<dbReference type="CDD" id="cd01673">
    <property type="entry name" value="dNK"/>
    <property type="match status" value="1"/>
</dbReference>
<proteinExistence type="inferred from homology"/>
<dbReference type="NCBIfam" id="TIGR01498">
    <property type="entry name" value="folK"/>
    <property type="match status" value="1"/>
</dbReference>
<gene>
    <name evidence="14" type="primary">folK</name>
    <name evidence="14" type="ORF">NCTC9695_02320</name>
</gene>
<dbReference type="GO" id="GO:0046654">
    <property type="term" value="P:tetrahydrofolate biosynthetic process"/>
    <property type="evidence" value="ECO:0007669"/>
    <property type="project" value="UniProtKB-UniPathway"/>
</dbReference>
<evidence type="ECO:0000256" key="6">
    <source>
        <dbReference type="ARBA" id="ARBA00022741"/>
    </source>
</evidence>
<dbReference type="SUPFAM" id="SSF52540">
    <property type="entry name" value="P-loop containing nucleoside triphosphate hydrolases"/>
    <property type="match status" value="1"/>
</dbReference>
<evidence type="ECO:0000256" key="2">
    <source>
        <dbReference type="ARBA" id="ARBA00005810"/>
    </source>
</evidence>
<dbReference type="Pfam" id="PF01712">
    <property type="entry name" value="dNK"/>
    <property type="match status" value="1"/>
</dbReference>
<dbReference type="UniPathway" id="UPA00077">
    <property type="reaction ID" value="UER00155"/>
</dbReference>
<keyword evidence="8" id="KW-0067">ATP-binding</keyword>
<evidence type="ECO:0000256" key="3">
    <source>
        <dbReference type="ARBA" id="ARBA00013253"/>
    </source>
</evidence>
<dbReference type="EC" id="2.7.6.3" evidence="3"/>
<evidence type="ECO:0000256" key="7">
    <source>
        <dbReference type="ARBA" id="ARBA00022777"/>
    </source>
</evidence>
<dbReference type="Proteomes" id="UP000275777">
    <property type="component" value="Chromosome"/>
</dbReference>
<dbReference type="PANTHER" id="PTHR43071:SF1">
    <property type="entry name" value="2-AMINO-4-HYDROXY-6-HYDROXYMETHYLDIHYDROPTERIDINE PYROPHOSPHOKINASE"/>
    <property type="match status" value="1"/>
</dbReference>
<dbReference type="GO" id="GO:0046656">
    <property type="term" value="P:folic acid biosynthetic process"/>
    <property type="evidence" value="ECO:0007669"/>
    <property type="project" value="UniProtKB-KW"/>
</dbReference>
<keyword evidence="9" id="KW-0289">Folate biosynthesis</keyword>
<dbReference type="Pfam" id="PF01288">
    <property type="entry name" value="HPPK"/>
    <property type="match status" value="1"/>
</dbReference>
<evidence type="ECO:0000256" key="9">
    <source>
        <dbReference type="ARBA" id="ARBA00022909"/>
    </source>
</evidence>
<dbReference type="Gene3D" id="3.40.50.300">
    <property type="entry name" value="P-loop containing nucleotide triphosphate hydrolases"/>
    <property type="match status" value="1"/>
</dbReference>
<dbReference type="PANTHER" id="PTHR43071">
    <property type="entry name" value="2-AMINO-4-HYDROXY-6-HYDROXYMETHYLDIHYDROPTERIDINE PYROPHOSPHOKINASE"/>
    <property type="match status" value="1"/>
</dbReference>
<dbReference type="GO" id="GO:0016301">
    <property type="term" value="F:kinase activity"/>
    <property type="evidence" value="ECO:0007669"/>
    <property type="project" value="UniProtKB-KW"/>
</dbReference>
<evidence type="ECO:0000256" key="4">
    <source>
        <dbReference type="ARBA" id="ARBA00016218"/>
    </source>
</evidence>
<evidence type="ECO:0000256" key="1">
    <source>
        <dbReference type="ARBA" id="ARBA00005051"/>
    </source>
</evidence>
<dbReference type="InterPro" id="IPR027417">
    <property type="entry name" value="P-loop_NTPase"/>
</dbReference>
<dbReference type="SUPFAM" id="SSF55083">
    <property type="entry name" value="6-hydroxymethyl-7,8-dihydropterin pyrophosphokinase, HPPK"/>
    <property type="match status" value="1"/>
</dbReference>
<comment type="function">
    <text evidence="10">Catalyzes the transfer of pyrophosphate from adenosine triphosphate (ATP) to 6-hydroxymethyl-7,8-dihydropterin, an enzymatic step in folate biosynthesis pathway.</text>
</comment>
<feature type="domain" description="7,8-dihydro-6-hydroxymethylpterin-pyrophosphokinase" evidence="13">
    <location>
        <begin position="88"/>
        <end position="99"/>
    </location>
</feature>
<dbReference type="GO" id="GO:0003848">
    <property type="term" value="F:2-amino-4-hydroxy-6-hydroxymethyldihydropteridine diphosphokinase activity"/>
    <property type="evidence" value="ECO:0007669"/>
    <property type="project" value="UniProtKB-EC"/>
</dbReference>
<evidence type="ECO:0000256" key="5">
    <source>
        <dbReference type="ARBA" id="ARBA00022679"/>
    </source>
</evidence>
<dbReference type="CDD" id="cd00483">
    <property type="entry name" value="HPPK"/>
    <property type="match status" value="1"/>
</dbReference>
<evidence type="ECO:0000256" key="10">
    <source>
        <dbReference type="ARBA" id="ARBA00029409"/>
    </source>
</evidence>
<dbReference type="AlphaFoldDB" id="A0A447TAH1"/>
<dbReference type="GO" id="GO:0005524">
    <property type="term" value="F:ATP binding"/>
    <property type="evidence" value="ECO:0007669"/>
    <property type="project" value="UniProtKB-KW"/>
</dbReference>
<comment type="similarity">
    <text evidence="2">Belongs to the HPPK family.</text>
</comment>
<evidence type="ECO:0000256" key="12">
    <source>
        <dbReference type="ARBA" id="ARBA00033413"/>
    </source>
</evidence>